<keyword evidence="7" id="KW-1185">Reference proteome</keyword>
<keyword evidence="3" id="KW-0238">DNA-binding</keyword>
<name>A0AAJ5NKK2_9BURK</name>
<protein>
    <submittedName>
        <fullName evidence="6">Quorum-sensing regulator protein D,cell density-dependent motility repressor,pca operon transcription factor PcaQ,LysR substrate binding domain</fullName>
    </submittedName>
</protein>
<evidence type="ECO:0000256" key="4">
    <source>
        <dbReference type="ARBA" id="ARBA00023163"/>
    </source>
</evidence>
<comment type="similarity">
    <text evidence="1">Belongs to the LysR transcriptional regulatory family.</text>
</comment>
<proteinExistence type="inferred from homology"/>
<dbReference type="PANTHER" id="PTHR30126:SF2">
    <property type="entry name" value="HTH-TYPE TRANSCRIPTIONAL REGULATOR YJIE"/>
    <property type="match status" value="1"/>
</dbReference>
<dbReference type="InterPro" id="IPR000847">
    <property type="entry name" value="LysR_HTH_N"/>
</dbReference>
<dbReference type="AlphaFoldDB" id="A0AAJ5NKK2"/>
<dbReference type="Gene3D" id="3.40.190.10">
    <property type="entry name" value="Periplasmic binding protein-like II"/>
    <property type="match status" value="2"/>
</dbReference>
<dbReference type="InterPro" id="IPR036388">
    <property type="entry name" value="WH-like_DNA-bd_sf"/>
</dbReference>
<dbReference type="Pfam" id="PF03466">
    <property type="entry name" value="LysR_substrate"/>
    <property type="match status" value="1"/>
</dbReference>
<dbReference type="GeneID" id="71059388"/>
<dbReference type="PANTHER" id="PTHR30126">
    <property type="entry name" value="HTH-TYPE TRANSCRIPTIONAL REGULATOR"/>
    <property type="match status" value="1"/>
</dbReference>
<dbReference type="GO" id="GO:0000976">
    <property type="term" value="F:transcription cis-regulatory region binding"/>
    <property type="evidence" value="ECO:0007669"/>
    <property type="project" value="TreeGrafter"/>
</dbReference>
<dbReference type="SUPFAM" id="SSF46785">
    <property type="entry name" value="Winged helix' DNA-binding domain"/>
    <property type="match status" value="1"/>
</dbReference>
<keyword evidence="2" id="KW-0805">Transcription regulation</keyword>
<dbReference type="PROSITE" id="PS50931">
    <property type="entry name" value="HTH_LYSR"/>
    <property type="match status" value="1"/>
</dbReference>
<dbReference type="EMBL" id="LR025744">
    <property type="protein sequence ID" value="VBB16782.1"/>
    <property type="molecule type" value="Genomic_DNA"/>
</dbReference>
<evidence type="ECO:0000256" key="3">
    <source>
        <dbReference type="ARBA" id="ARBA00023125"/>
    </source>
</evidence>
<dbReference type="CDD" id="cd05466">
    <property type="entry name" value="PBP2_LTTR_substrate"/>
    <property type="match status" value="1"/>
</dbReference>
<dbReference type="RefSeq" id="WP_122173147.1">
    <property type="nucleotide sequence ID" value="NZ_CADFEQ010000006.1"/>
</dbReference>
<evidence type="ECO:0000256" key="1">
    <source>
        <dbReference type="ARBA" id="ARBA00009437"/>
    </source>
</evidence>
<evidence type="ECO:0000256" key="2">
    <source>
        <dbReference type="ARBA" id="ARBA00023015"/>
    </source>
</evidence>
<dbReference type="SUPFAM" id="SSF53850">
    <property type="entry name" value="Periplasmic binding protein-like II"/>
    <property type="match status" value="1"/>
</dbReference>
<dbReference type="InterPro" id="IPR036390">
    <property type="entry name" value="WH_DNA-bd_sf"/>
</dbReference>
<dbReference type="Pfam" id="PF00126">
    <property type="entry name" value="HTH_1"/>
    <property type="match status" value="1"/>
</dbReference>
<dbReference type="GO" id="GO:0003700">
    <property type="term" value="F:DNA-binding transcription factor activity"/>
    <property type="evidence" value="ECO:0007669"/>
    <property type="project" value="InterPro"/>
</dbReference>
<dbReference type="InterPro" id="IPR005119">
    <property type="entry name" value="LysR_subst-bd"/>
</dbReference>
<sequence length="309" mass="34291">MQLKWLEDFVELARTRSFTRAAENRFVTHPAFGRRIRSLEEWVGTRLIARTKPLELTAAGTVFLDAASNALDILHSARTQLQEAAPVLDNNLRIATGRTLSATFFPDWYDETVARAGFFTATVSTGSAEEAILQLTAGEADMLIVYSSPHTRLLIDRDRFDWLSVAREVLVPVSALDARGSARYRLPAGQAPVPWLAFARTLTLRAVLARHLAEMPNRPTLRPVYQADSYEAILAMARRGLGLAWLPQRLVADDVRRGELAIVGGPDWQIGFDIALYRRRNDPHPVLDAIWRTAPSRDDGGAPATEPAA</sequence>
<reference evidence="6 7" key="1">
    <citation type="submission" date="2017-11" db="EMBL/GenBank/DDBJ databases">
        <authorList>
            <person name="Seth-Smith MB H."/>
        </authorList>
    </citation>
    <scope>NUCLEOTIDE SEQUENCE [LARGE SCALE GENOMIC DNA]</scope>
    <source>
        <strain evidence="6">E</strain>
    </source>
</reference>
<evidence type="ECO:0000259" key="5">
    <source>
        <dbReference type="PROSITE" id="PS50931"/>
    </source>
</evidence>
<organism evidence="6 7">
    <name type="scientific">Burkholderia stabilis</name>
    <dbReference type="NCBI Taxonomy" id="95485"/>
    <lineage>
        <taxon>Bacteria</taxon>
        <taxon>Pseudomonadati</taxon>
        <taxon>Pseudomonadota</taxon>
        <taxon>Betaproteobacteria</taxon>
        <taxon>Burkholderiales</taxon>
        <taxon>Burkholderiaceae</taxon>
        <taxon>Burkholderia</taxon>
        <taxon>Burkholderia cepacia complex</taxon>
    </lineage>
</organism>
<evidence type="ECO:0000313" key="7">
    <source>
        <dbReference type="Proteomes" id="UP000268684"/>
    </source>
</evidence>
<evidence type="ECO:0000313" key="6">
    <source>
        <dbReference type="EMBL" id="VBB16782.1"/>
    </source>
</evidence>
<dbReference type="Proteomes" id="UP000268684">
    <property type="component" value="Chromosome III"/>
</dbReference>
<accession>A0AAJ5NKK2</accession>
<feature type="domain" description="HTH lysR-type" evidence="5">
    <location>
        <begin position="1"/>
        <end position="57"/>
    </location>
</feature>
<gene>
    <name evidence="6" type="ORF">BSTAB16_6989</name>
</gene>
<dbReference type="Gene3D" id="1.10.10.10">
    <property type="entry name" value="Winged helix-like DNA-binding domain superfamily/Winged helix DNA-binding domain"/>
    <property type="match status" value="1"/>
</dbReference>
<keyword evidence="4" id="KW-0804">Transcription</keyword>